<keyword evidence="2" id="KW-0347">Helicase</keyword>
<gene>
    <name evidence="2" type="ORF">BIW11_13869</name>
</gene>
<dbReference type="Proteomes" id="UP000192247">
    <property type="component" value="Unassembled WGS sequence"/>
</dbReference>
<sequence>SVTVDAAINEATPNTKSDATNNVVSFEDEFAQEMRGRSDVANVRRLKTHHRFNTQIRRDTQAPKTSTTEPFIDEYDCLAEIEQEVRRGRRKRPKSKPDDEEGDGSDKEQSTAQFVRANSPEKPTGTPAPRSILDPFLWQEQEREELSSQPMQQLYP</sequence>
<accession>A0A1V9X0A2</accession>
<keyword evidence="3" id="KW-1185">Reference proteome</keyword>
<feature type="compositionally biased region" description="Polar residues" evidence="1">
    <location>
        <begin position="11"/>
        <end position="20"/>
    </location>
</feature>
<proteinExistence type="predicted"/>
<organism evidence="2 3">
    <name type="scientific">Tropilaelaps mercedesae</name>
    <dbReference type="NCBI Taxonomy" id="418985"/>
    <lineage>
        <taxon>Eukaryota</taxon>
        <taxon>Metazoa</taxon>
        <taxon>Ecdysozoa</taxon>
        <taxon>Arthropoda</taxon>
        <taxon>Chelicerata</taxon>
        <taxon>Arachnida</taxon>
        <taxon>Acari</taxon>
        <taxon>Parasitiformes</taxon>
        <taxon>Mesostigmata</taxon>
        <taxon>Gamasina</taxon>
        <taxon>Dermanyssoidea</taxon>
        <taxon>Laelapidae</taxon>
        <taxon>Tropilaelaps</taxon>
    </lineage>
</organism>
<dbReference type="EMBL" id="MNPL01030745">
    <property type="protein sequence ID" value="OQR66877.1"/>
    <property type="molecule type" value="Genomic_DNA"/>
</dbReference>
<feature type="compositionally biased region" description="Polar residues" evidence="1">
    <location>
        <begin position="147"/>
        <end position="156"/>
    </location>
</feature>
<dbReference type="AlphaFoldDB" id="A0A1V9X0A2"/>
<dbReference type="GO" id="GO:0004386">
    <property type="term" value="F:helicase activity"/>
    <property type="evidence" value="ECO:0007669"/>
    <property type="project" value="UniProtKB-KW"/>
</dbReference>
<keyword evidence="2" id="KW-0067">ATP-binding</keyword>
<name>A0A1V9X0A2_9ACAR</name>
<feature type="non-terminal residue" evidence="2">
    <location>
        <position position="156"/>
    </location>
</feature>
<evidence type="ECO:0000313" key="3">
    <source>
        <dbReference type="Proteomes" id="UP000192247"/>
    </source>
</evidence>
<comment type="caution">
    <text evidence="2">The sequence shown here is derived from an EMBL/GenBank/DDBJ whole genome shotgun (WGS) entry which is preliminary data.</text>
</comment>
<evidence type="ECO:0000313" key="2">
    <source>
        <dbReference type="EMBL" id="OQR66877.1"/>
    </source>
</evidence>
<dbReference type="InParanoid" id="A0A1V9X0A2"/>
<feature type="compositionally biased region" description="Acidic residues" evidence="1">
    <location>
        <begin position="71"/>
        <end position="82"/>
    </location>
</feature>
<feature type="region of interest" description="Disordered" evidence="1">
    <location>
        <begin position="1"/>
        <end position="20"/>
    </location>
</feature>
<feature type="region of interest" description="Disordered" evidence="1">
    <location>
        <begin position="50"/>
        <end position="156"/>
    </location>
</feature>
<reference evidence="2 3" key="1">
    <citation type="journal article" date="2017" name="Gigascience">
        <title>Draft genome of the honey bee ectoparasitic mite, Tropilaelaps mercedesae, is shaped by the parasitic life history.</title>
        <authorList>
            <person name="Dong X."/>
            <person name="Armstrong S.D."/>
            <person name="Xia D."/>
            <person name="Makepeace B.L."/>
            <person name="Darby A.C."/>
            <person name="Kadowaki T."/>
        </authorList>
    </citation>
    <scope>NUCLEOTIDE SEQUENCE [LARGE SCALE GENOMIC DNA]</scope>
    <source>
        <strain evidence="2">Wuxi-XJTLU</strain>
    </source>
</reference>
<protein>
    <submittedName>
        <fullName evidence="2">ATP-dependent DNA helicase Q4-like</fullName>
    </submittedName>
</protein>
<evidence type="ECO:0000256" key="1">
    <source>
        <dbReference type="SAM" id="MobiDB-lite"/>
    </source>
</evidence>
<feature type="non-terminal residue" evidence="2">
    <location>
        <position position="1"/>
    </location>
</feature>
<keyword evidence="2" id="KW-0547">Nucleotide-binding</keyword>
<keyword evidence="2" id="KW-0378">Hydrolase</keyword>